<dbReference type="AlphaFoldDB" id="A0A372NQ40"/>
<dbReference type="GO" id="GO:0007165">
    <property type="term" value="P:signal transduction"/>
    <property type="evidence" value="ECO:0007669"/>
    <property type="project" value="InterPro"/>
</dbReference>
<dbReference type="Pfam" id="PF13676">
    <property type="entry name" value="TIR_2"/>
    <property type="match status" value="1"/>
</dbReference>
<protein>
    <submittedName>
        <fullName evidence="3">Toll/interleukin-1 receptor domain-containing protein</fullName>
    </submittedName>
</protein>
<evidence type="ECO:0000313" key="4">
    <source>
        <dbReference type="Proteomes" id="UP000264217"/>
    </source>
</evidence>
<dbReference type="InterPro" id="IPR019734">
    <property type="entry name" value="TPR_rpt"/>
</dbReference>
<gene>
    <name evidence="3" type="ORF">D0C36_17470</name>
</gene>
<proteinExistence type="predicted"/>
<feature type="domain" description="TIR" evidence="2">
    <location>
        <begin position="1"/>
        <end position="135"/>
    </location>
</feature>
<dbReference type="SUPFAM" id="SSF52200">
    <property type="entry name" value="Toll/Interleukin receptor TIR domain"/>
    <property type="match status" value="1"/>
</dbReference>
<dbReference type="InterPro" id="IPR035897">
    <property type="entry name" value="Toll_tir_struct_dom_sf"/>
</dbReference>
<accession>A0A372NQ40</accession>
<dbReference type="SMART" id="SM00255">
    <property type="entry name" value="TIR"/>
    <property type="match status" value="1"/>
</dbReference>
<evidence type="ECO:0000313" key="3">
    <source>
        <dbReference type="EMBL" id="RFZ90747.1"/>
    </source>
</evidence>
<keyword evidence="1" id="KW-0802">TPR repeat</keyword>
<reference evidence="3 4" key="1">
    <citation type="submission" date="2018-08" db="EMBL/GenBank/DDBJ databases">
        <title>Mucilaginibacter sp. MYSH2.</title>
        <authorList>
            <person name="Seo T."/>
        </authorList>
    </citation>
    <scope>NUCLEOTIDE SEQUENCE [LARGE SCALE GENOMIC DNA]</scope>
    <source>
        <strain evidence="3 4">MYSH2</strain>
    </source>
</reference>
<keyword evidence="3" id="KW-0675">Receptor</keyword>
<dbReference type="InterPro" id="IPR011990">
    <property type="entry name" value="TPR-like_helical_dom_sf"/>
</dbReference>
<dbReference type="OrthoDB" id="8435646at2"/>
<sequence>MAKAFLSHSSTDKNLIEKIATQLGRNNCHYDRFTFEVGNVTLEEIITALDNSDIFVLFISETALESKWVKEEITKAKKNLDRGIIDRIYPIIIDGNITYKDPRIPKWIRRPYNLQKLDNEVLILRKIKQALREVEFKRNSKNRELNDLFVGRHDLSAEFERKIINIDNKKPTCVVAYNYFEGMGRRTFLKNALIKTNIVNKLYEPEIIPIDSKESIEDFIYKLNLINPDEDIYKKDLAIATVNEKVEIAKNLVKTFIDNNEILFIVDEGSLILPNNKIVDWFEKLIASKEFENQICFCIISKFKPDGFQILKLGNIEVFRIPELSKTDTTTLFLQYLNTLDIQITAQDKTFFLDHLKGLPAQVIYTAQLIAHTNLLEAKKHIEDIVEYSDLMALSIFEFFKNDEFAQQLLIILSKFEIINIEYIYKILGDENAVNDSVQSLYDLSVFNFMFSGFEYIKLNTGISDYISRSRLTLKSDYNNRLKQLVTESLSKDLDSQIQTDYSEFLFTLQNMIHNGINIPSKYFLPSFVIKSVVREYGNGKYDIAINLSSQLLETSNHFDEQIIREARYWFCLACSRLQNDKFFDEINYFKNEYGSNKDYYFLLGFYYRNGNQMDEAEDFYLKVLEIDKDHSKTKRELVNVYLKQGDYIKALNLAEENFYRFRTNILHAQAYFTCLVKKYKLTSNDVAELDMLLETVKKSFNKKAQDIHRTMQGEYEFYVNHKLDKAIKLLTLSLQLDKHKNYAFRSLKEIYRKMDMQNAIDNLYRDFANKVDTEDDEY</sequence>
<name>A0A372NQ40_9SPHI</name>
<organism evidence="3 4">
    <name type="scientific">Mucilaginibacter conchicola</name>
    <dbReference type="NCBI Taxonomy" id="2303333"/>
    <lineage>
        <taxon>Bacteria</taxon>
        <taxon>Pseudomonadati</taxon>
        <taxon>Bacteroidota</taxon>
        <taxon>Sphingobacteriia</taxon>
        <taxon>Sphingobacteriales</taxon>
        <taxon>Sphingobacteriaceae</taxon>
        <taxon>Mucilaginibacter</taxon>
    </lineage>
</organism>
<dbReference type="InterPro" id="IPR000157">
    <property type="entry name" value="TIR_dom"/>
</dbReference>
<dbReference type="Gene3D" id="3.40.50.10140">
    <property type="entry name" value="Toll/interleukin-1 receptor homology (TIR) domain"/>
    <property type="match status" value="1"/>
</dbReference>
<dbReference type="Proteomes" id="UP000264217">
    <property type="component" value="Unassembled WGS sequence"/>
</dbReference>
<dbReference type="RefSeq" id="WP_117392952.1">
    <property type="nucleotide sequence ID" value="NZ_QWDC01000003.1"/>
</dbReference>
<dbReference type="Gene3D" id="1.25.40.10">
    <property type="entry name" value="Tetratricopeptide repeat domain"/>
    <property type="match status" value="1"/>
</dbReference>
<evidence type="ECO:0000256" key="1">
    <source>
        <dbReference type="PROSITE-ProRule" id="PRU00339"/>
    </source>
</evidence>
<comment type="caution">
    <text evidence="3">The sequence shown here is derived from an EMBL/GenBank/DDBJ whole genome shotgun (WGS) entry which is preliminary data.</text>
</comment>
<dbReference type="EMBL" id="QWDC01000003">
    <property type="protein sequence ID" value="RFZ90747.1"/>
    <property type="molecule type" value="Genomic_DNA"/>
</dbReference>
<keyword evidence="4" id="KW-1185">Reference proteome</keyword>
<feature type="repeat" description="TPR" evidence="1">
    <location>
        <begin position="598"/>
        <end position="631"/>
    </location>
</feature>
<dbReference type="PROSITE" id="PS50104">
    <property type="entry name" value="TIR"/>
    <property type="match status" value="1"/>
</dbReference>
<dbReference type="SUPFAM" id="SSF48452">
    <property type="entry name" value="TPR-like"/>
    <property type="match status" value="1"/>
</dbReference>
<evidence type="ECO:0000259" key="2">
    <source>
        <dbReference type="PROSITE" id="PS50104"/>
    </source>
</evidence>
<dbReference type="PROSITE" id="PS50005">
    <property type="entry name" value="TPR"/>
    <property type="match status" value="1"/>
</dbReference>